<dbReference type="Proteomes" id="UP000321907">
    <property type="component" value="Unassembled WGS sequence"/>
</dbReference>
<dbReference type="InterPro" id="IPR025245">
    <property type="entry name" value="DUF4197"/>
</dbReference>
<keyword evidence="3" id="KW-1185">Reference proteome</keyword>
<proteinExistence type="predicted"/>
<dbReference type="EMBL" id="VOXD01000052">
    <property type="protein sequence ID" value="TXF84711.1"/>
    <property type="molecule type" value="Genomic_DNA"/>
</dbReference>
<evidence type="ECO:0000313" key="2">
    <source>
        <dbReference type="EMBL" id="TXF84711.1"/>
    </source>
</evidence>
<keyword evidence="1" id="KW-0732">Signal</keyword>
<organism evidence="2 3">
    <name type="scientific">Neolewinella aurantiaca</name>
    <dbReference type="NCBI Taxonomy" id="2602767"/>
    <lineage>
        <taxon>Bacteria</taxon>
        <taxon>Pseudomonadati</taxon>
        <taxon>Bacteroidota</taxon>
        <taxon>Saprospiria</taxon>
        <taxon>Saprospirales</taxon>
        <taxon>Lewinellaceae</taxon>
        <taxon>Neolewinella</taxon>
    </lineage>
</organism>
<gene>
    <name evidence="2" type="ORF">FUA23_21100</name>
</gene>
<feature type="chain" id="PRO_5023144144" evidence="1">
    <location>
        <begin position="23"/>
        <end position="247"/>
    </location>
</feature>
<protein>
    <submittedName>
        <fullName evidence="2">DUF4197 domain-containing protein</fullName>
    </submittedName>
</protein>
<dbReference type="RefSeq" id="WP_147932766.1">
    <property type="nucleotide sequence ID" value="NZ_VOXD01000052.1"/>
</dbReference>
<sequence length="247" mass="26862">MRTVYSFLLLAALLFTAAPAQAQFGKLLKQASDKADAVLSGNNPLSEDEIGKGLKEALNQGVEKAVTSLSAVDGYYASPYKILLPEEAQTVIEKLAMVPGFGNLEQDLTERVNKAAELAAAKAGPIFVDAITGLTITDAMNLLLGEQDAATRYLESSTSAPLANEFQPIIRNSLDEVNANELWNKAVTAYNKLPFVKKTNPELDAYVTERALDGLFGLVEVKETELRENPALRNTDLLKRVFARQDD</sequence>
<dbReference type="OrthoDB" id="5292580at2"/>
<reference evidence="2 3" key="1">
    <citation type="submission" date="2019-08" db="EMBL/GenBank/DDBJ databases">
        <title>Lewinella sp. strain SSH13 Genome sequencing and assembly.</title>
        <authorList>
            <person name="Kim I."/>
        </authorList>
    </citation>
    <scope>NUCLEOTIDE SEQUENCE [LARGE SCALE GENOMIC DNA]</scope>
    <source>
        <strain evidence="2 3">SSH13</strain>
    </source>
</reference>
<name>A0A5C7F613_9BACT</name>
<dbReference type="Pfam" id="PF13852">
    <property type="entry name" value="DUF4197"/>
    <property type="match status" value="1"/>
</dbReference>
<feature type="signal peptide" evidence="1">
    <location>
        <begin position="1"/>
        <end position="22"/>
    </location>
</feature>
<evidence type="ECO:0000313" key="3">
    <source>
        <dbReference type="Proteomes" id="UP000321907"/>
    </source>
</evidence>
<comment type="caution">
    <text evidence="2">The sequence shown here is derived from an EMBL/GenBank/DDBJ whole genome shotgun (WGS) entry which is preliminary data.</text>
</comment>
<dbReference type="AlphaFoldDB" id="A0A5C7F613"/>
<evidence type="ECO:0000256" key="1">
    <source>
        <dbReference type="SAM" id="SignalP"/>
    </source>
</evidence>
<accession>A0A5C7F613</accession>